<keyword evidence="2" id="KW-0614">Plasmid</keyword>
<dbReference type="KEGG" id="plad:PPGU16_82810"/>
<evidence type="ECO:0000313" key="2">
    <source>
        <dbReference type="EMBL" id="BCF95214.1"/>
    </source>
</evidence>
<feature type="transmembrane region" description="Helical" evidence="1">
    <location>
        <begin position="128"/>
        <end position="147"/>
    </location>
</feature>
<evidence type="ECO:0000256" key="1">
    <source>
        <dbReference type="SAM" id="Phobius"/>
    </source>
</evidence>
<proteinExistence type="predicted"/>
<keyword evidence="1" id="KW-0812">Transmembrane</keyword>
<organism evidence="2 3">
    <name type="scientific">Paraburkholderia largidicola</name>
    <dbReference type="NCBI Taxonomy" id="3014751"/>
    <lineage>
        <taxon>Bacteria</taxon>
        <taxon>Pseudomonadati</taxon>
        <taxon>Pseudomonadota</taxon>
        <taxon>Betaproteobacteria</taxon>
        <taxon>Burkholderiales</taxon>
        <taxon>Burkholderiaceae</taxon>
        <taxon>Paraburkholderia</taxon>
    </lineage>
</organism>
<accession>A0A7I8C2F8</accession>
<feature type="transmembrane region" description="Helical" evidence="1">
    <location>
        <begin position="69"/>
        <end position="88"/>
    </location>
</feature>
<feature type="transmembrane region" description="Helical" evidence="1">
    <location>
        <begin position="21"/>
        <end position="40"/>
    </location>
</feature>
<keyword evidence="3" id="KW-1185">Reference proteome</keyword>
<dbReference type="EMBL" id="AP023177">
    <property type="protein sequence ID" value="BCF95214.1"/>
    <property type="molecule type" value="Genomic_DNA"/>
</dbReference>
<dbReference type="AlphaFoldDB" id="A0A7I8C2F8"/>
<reference evidence="2 3" key="1">
    <citation type="journal article" date="2020" name="Genes (Basel)">
        <title>Genomic Comparison of Insect Gut Symbionts from Divergent Burkholderia Subclades.</title>
        <authorList>
            <person name="Takeshita K."/>
            <person name="Kikuchi Y."/>
        </authorList>
    </citation>
    <scope>NUCLEOTIDE SEQUENCE [LARGE SCALE GENOMIC DNA]</scope>
    <source>
        <strain evidence="2 3">PGU16</strain>
        <plasmid evidence="2 3">PPGU16_p2</plasmid>
    </source>
</reference>
<dbReference type="RefSeq" id="WP_180727400.1">
    <property type="nucleotide sequence ID" value="NZ_AP023177.1"/>
</dbReference>
<sequence length="158" mass="17569">MLKKLFSPFLLARTASNPHTHAGAFVITLLALFVAAFHRFEGFAEPYQVWFRYDEVHYLGSWAPSFAEHLAGAFALCSLFTLFWGVFVKPTARNRTLLAGLFAVVYFVFSTVMHDGAQLLATRDIDQLLQMVADVVGLGTSLLWLAWPAAPDNEPAFA</sequence>
<dbReference type="Proteomes" id="UP000510888">
    <property type="component" value="Plasmid PPGU16_p2"/>
</dbReference>
<evidence type="ECO:0000313" key="3">
    <source>
        <dbReference type="Proteomes" id="UP000510888"/>
    </source>
</evidence>
<protein>
    <submittedName>
        <fullName evidence="2">Uncharacterized protein</fullName>
    </submittedName>
</protein>
<name>A0A7I8C2F8_9BURK</name>
<gene>
    <name evidence="2" type="ORF">PPGU16_82810</name>
</gene>
<geneLocation type="plasmid" evidence="2 3">
    <name>PPGU16_p2</name>
</geneLocation>
<feature type="transmembrane region" description="Helical" evidence="1">
    <location>
        <begin position="95"/>
        <end position="113"/>
    </location>
</feature>
<keyword evidence="1" id="KW-0472">Membrane</keyword>
<keyword evidence="1" id="KW-1133">Transmembrane helix</keyword>